<dbReference type="EMBL" id="CP003058">
    <property type="protein sequence ID" value="AEQ21665.1"/>
    <property type="molecule type" value="Genomic_DNA"/>
</dbReference>
<sequence length="252" mass="29407">MVAYQWKLGSRHPAEDICDMYAEVDLYGLGKGVFPKDAAPVNPAHPHCLCHYAPVYESELEGKKRSNNVEAGGNAWLKKQSLSVQEKILGVKGREEWKAGRAGWMEKARNFEIWGIKESRLFRVLERRKKNTPDFSGFKVLMKMKSVKEICRKYDLKTHEISYKIQLDKGSIRGGYYGSSDPRYIGRVDLFPNAFRDEDELLKTIIHENCHVLQFKKYGSIYVQHHMDRMEVVARRFESFFFYVKRLGEDKK</sequence>
<dbReference type="PATRIC" id="fig|568816.4.peg.415"/>
<protein>
    <submittedName>
        <fullName evidence="1">Uncharacterized protein</fullName>
    </submittedName>
</protein>
<reference evidence="1 2" key="1">
    <citation type="journal article" date="2011" name="J. Bacteriol.">
        <title>Complete genome sequence of Acidaminococcus intestini RYC-MR95, a Gram-negative bacterium from the phylum Firmicutes.</title>
        <authorList>
            <person name="D'Auria G."/>
            <person name="Galan J.C."/>
            <person name="Rodriguez-Alcayna M."/>
            <person name="Moya A."/>
            <person name="Baquero F."/>
            <person name="Latorre A."/>
        </authorList>
    </citation>
    <scope>NUCLEOTIDE SEQUENCE [LARGE SCALE GENOMIC DNA]</scope>
    <source>
        <strain evidence="1 2">RyC-MR95</strain>
    </source>
</reference>
<dbReference type="Proteomes" id="UP000007093">
    <property type="component" value="Chromosome"/>
</dbReference>
<organism evidence="1 2">
    <name type="scientific">Acidaminococcus intestini (strain RyC-MR95)</name>
    <dbReference type="NCBI Taxonomy" id="568816"/>
    <lineage>
        <taxon>Bacteria</taxon>
        <taxon>Bacillati</taxon>
        <taxon>Bacillota</taxon>
        <taxon>Negativicutes</taxon>
        <taxon>Acidaminococcales</taxon>
        <taxon>Acidaminococcaceae</taxon>
        <taxon>Acidaminococcus</taxon>
    </lineage>
</organism>
<dbReference type="eggNOG" id="ENOG502Z8I5">
    <property type="taxonomic scope" value="Bacteria"/>
</dbReference>
<evidence type="ECO:0000313" key="2">
    <source>
        <dbReference type="Proteomes" id="UP000007093"/>
    </source>
</evidence>
<gene>
    <name evidence="1" type="ordered locus">Acin_0423</name>
</gene>
<dbReference type="STRING" id="568816.Acin_0423"/>
<accession>G4Q8W7</accession>
<keyword evidence="2" id="KW-1185">Reference proteome</keyword>
<dbReference type="AlphaFoldDB" id="G4Q8W7"/>
<evidence type="ECO:0000313" key="1">
    <source>
        <dbReference type="EMBL" id="AEQ21665.1"/>
    </source>
</evidence>
<proteinExistence type="predicted"/>
<dbReference type="HOGENOM" id="CLU_1029064_0_0_9"/>
<dbReference type="InParanoid" id="G4Q8W7"/>
<name>G4Q8W7_ACIIR</name>
<dbReference type="KEGG" id="ain:Acin_0423"/>